<organism evidence="2 3">
    <name type="scientific">Ottowia flava</name>
    <dbReference type="NCBI Taxonomy" id="2675430"/>
    <lineage>
        <taxon>Bacteria</taxon>
        <taxon>Pseudomonadati</taxon>
        <taxon>Pseudomonadota</taxon>
        <taxon>Betaproteobacteria</taxon>
        <taxon>Burkholderiales</taxon>
        <taxon>Comamonadaceae</taxon>
        <taxon>Ottowia</taxon>
    </lineage>
</organism>
<evidence type="ECO:0000313" key="3">
    <source>
        <dbReference type="Proteomes" id="UP001597304"/>
    </source>
</evidence>
<comment type="caution">
    <text evidence="2">The sequence shown here is derived from an EMBL/GenBank/DDBJ whole genome shotgun (WGS) entry which is preliminary data.</text>
</comment>
<name>A0ABW4KUB5_9BURK</name>
<dbReference type="RefSeq" id="WP_255507566.1">
    <property type="nucleotide sequence ID" value="NZ_JBHUEJ010000019.1"/>
</dbReference>
<dbReference type="InterPro" id="IPR012348">
    <property type="entry name" value="RNR-like"/>
</dbReference>
<evidence type="ECO:0000313" key="2">
    <source>
        <dbReference type="EMBL" id="MFD1710858.1"/>
    </source>
</evidence>
<feature type="compositionally biased region" description="Low complexity" evidence="1">
    <location>
        <begin position="1"/>
        <end position="27"/>
    </location>
</feature>
<sequence length="300" mass="34306">MNRLSTTSWAAAPRARAARSADGSSTTQDLPPSIRWRLEDIDLSAIDHARIADNEALFYLLVSASFIESGSDLYTRNLVDHYADHPPIAVWLRDHWEHEELQHGRAFAAYVQAAWPEFPWQTAFNSFIAEYGALCTTEALEDDRTLELAARCVVETGTTSYYQTLRTFSDEPVLQTLLGHIRADEVSHYKHFLAYFKQLRAARPVARWRVARVLARRLQEIRESDSDIALRHVWAHKGRLFPHHAARVEDVAARLYPLVSDRLPAQQAVRMLLKPMALPHWLEARLERPLAALARRVLDA</sequence>
<dbReference type="InterPro" id="IPR009078">
    <property type="entry name" value="Ferritin-like_SF"/>
</dbReference>
<evidence type="ECO:0000256" key="1">
    <source>
        <dbReference type="SAM" id="MobiDB-lite"/>
    </source>
</evidence>
<dbReference type="EMBL" id="JBHUEJ010000019">
    <property type="protein sequence ID" value="MFD1710858.1"/>
    <property type="molecule type" value="Genomic_DNA"/>
</dbReference>
<dbReference type="Gene3D" id="1.10.620.20">
    <property type="entry name" value="Ribonucleotide Reductase, subunit A"/>
    <property type="match status" value="1"/>
</dbReference>
<feature type="region of interest" description="Disordered" evidence="1">
    <location>
        <begin position="1"/>
        <end position="29"/>
    </location>
</feature>
<protein>
    <submittedName>
        <fullName evidence="2">Ferritin-like domain-containing protein</fullName>
    </submittedName>
</protein>
<gene>
    <name evidence="2" type="ORF">ACFSF0_09600</name>
</gene>
<accession>A0ABW4KUB5</accession>
<dbReference type="CDD" id="cd00657">
    <property type="entry name" value="Ferritin_like"/>
    <property type="match status" value="1"/>
</dbReference>
<dbReference type="Proteomes" id="UP001597304">
    <property type="component" value="Unassembled WGS sequence"/>
</dbReference>
<proteinExistence type="predicted"/>
<dbReference type="SUPFAM" id="SSF47240">
    <property type="entry name" value="Ferritin-like"/>
    <property type="match status" value="1"/>
</dbReference>
<keyword evidence="3" id="KW-1185">Reference proteome</keyword>
<reference evidence="3" key="1">
    <citation type="journal article" date="2019" name="Int. J. Syst. Evol. Microbiol.">
        <title>The Global Catalogue of Microorganisms (GCM) 10K type strain sequencing project: providing services to taxonomists for standard genome sequencing and annotation.</title>
        <authorList>
            <consortium name="The Broad Institute Genomics Platform"/>
            <consortium name="The Broad Institute Genome Sequencing Center for Infectious Disease"/>
            <person name="Wu L."/>
            <person name="Ma J."/>
        </authorList>
    </citation>
    <scope>NUCLEOTIDE SEQUENCE [LARGE SCALE GENOMIC DNA]</scope>
    <source>
        <strain evidence="3">LMG 29247</strain>
    </source>
</reference>